<dbReference type="Gene3D" id="1.20.1530.20">
    <property type="match status" value="1"/>
</dbReference>
<dbReference type="KEGG" id="psin:CAK95_23540"/>
<accession>A0A1W6ZWD6</accession>
<comment type="subcellular location">
    <subcellularLocation>
        <location evidence="1">Cell membrane</location>
        <topology evidence="1">Multi-pass membrane protein</topology>
    </subcellularLocation>
</comment>
<keyword evidence="4" id="KW-1003">Cell membrane</keyword>
<keyword evidence="5" id="KW-0812">Transmembrane</keyword>
<name>A0A1W6ZWD6_9HYPH</name>
<evidence type="ECO:0000256" key="3">
    <source>
        <dbReference type="ARBA" id="ARBA00022448"/>
    </source>
</evidence>
<dbReference type="InterPro" id="IPR004776">
    <property type="entry name" value="Mem_transp_PIN-like"/>
</dbReference>
<evidence type="ECO:0000256" key="4">
    <source>
        <dbReference type="ARBA" id="ARBA00022475"/>
    </source>
</evidence>
<keyword evidence="7" id="KW-0472">Membrane</keyword>
<keyword evidence="3" id="KW-0813">Transport</keyword>
<keyword evidence="9" id="KW-1185">Reference proteome</keyword>
<evidence type="ECO:0000256" key="2">
    <source>
        <dbReference type="ARBA" id="ARBA00010145"/>
    </source>
</evidence>
<organism evidence="8 9">
    <name type="scientific">Pseudorhodoplanes sinuspersici</name>
    <dbReference type="NCBI Taxonomy" id="1235591"/>
    <lineage>
        <taxon>Bacteria</taxon>
        <taxon>Pseudomonadati</taxon>
        <taxon>Pseudomonadota</taxon>
        <taxon>Alphaproteobacteria</taxon>
        <taxon>Hyphomicrobiales</taxon>
        <taxon>Pseudorhodoplanes</taxon>
    </lineage>
</organism>
<dbReference type="RefSeq" id="WP_086090133.1">
    <property type="nucleotide sequence ID" value="NZ_CP021112.1"/>
</dbReference>
<proteinExistence type="inferred from homology"/>
<dbReference type="GO" id="GO:0055085">
    <property type="term" value="P:transmembrane transport"/>
    <property type="evidence" value="ECO:0007669"/>
    <property type="project" value="InterPro"/>
</dbReference>
<dbReference type="Proteomes" id="UP000194137">
    <property type="component" value="Chromosome"/>
</dbReference>
<gene>
    <name evidence="8" type="ORF">CAK95_23540</name>
</gene>
<sequence length="318" mass="34214">MIEVLNLALPYFGLILLGYACGRIKQIPDTGLAWMNFFIVYVALPCLFYRIVAKTPLEQLANVSFVLGTTLSTLIAFTLALAIALIGRRTMPQATIAGLAGGYGNIGYMGPGLALSTLGTESAAPVALIFCFDSILLFSLVPLLMAIGGSDRRGFWRSALHIIRSIVLHPFIIATVLGVASAAVHFEPPVALDRLMQFLQNASAPCALFVLGVTVALRPFPKLHWDVPAIVPIKLILHPLIVFFVLGWFGPFSASWTYAAVLMAALPPALNVFILARQYDVWVEEASGSVLIGTLVSVVTLTGMMWMIKAGVLPATPF</sequence>
<dbReference type="InterPro" id="IPR038770">
    <property type="entry name" value="Na+/solute_symporter_sf"/>
</dbReference>
<evidence type="ECO:0000256" key="5">
    <source>
        <dbReference type="ARBA" id="ARBA00022692"/>
    </source>
</evidence>
<dbReference type="AlphaFoldDB" id="A0A1W6ZWD6"/>
<reference evidence="8 9" key="1">
    <citation type="submission" date="2017-05" db="EMBL/GenBank/DDBJ databases">
        <title>Full genome sequence of Pseudorhodoplanes sinuspersici.</title>
        <authorList>
            <person name="Dastgheib S.M.M."/>
            <person name="Shavandi M."/>
            <person name="Tirandaz H."/>
        </authorList>
    </citation>
    <scope>NUCLEOTIDE SEQUENCE [LARGE SCALE GENOMIC DNA]</scope>
    <source>
        <strain evidence="8 9">RIPI110</strain>
    </source>
</reference>
<dbReference type="OrthoDB" id="7329340at2"/>
<evidence type="ECO:0000256" key="1">
    <source>
        <dbReference type="ARBA" id="ARBA00004651"/>
    </source>
</evidence>
<evidence type="ECO:0000313" key="8">
    <source>
        <dbReference type="EMBL" id="ARQ01739.1"/>
    </source>
</evidence>
<dbReference type="GO" id="GO:0005886">
    <property type="term" value="C:plasma membrane"/>
    <property type="evidence" value="ECO:0007669"/>
    <property type="project" value="UniProtKB-SubCell"/>
</dbReference>
<dbReference type="PANTHER" id="PTHR36838:SF3">
    <property type="entry name" value="TRANSPORTER AUXIN EFFLUX CARRIER EC FAMILY"/>
    <property type="match status" value="1"/>
</dbReference>
<dbReference type="EMBL" id="CP021112">
    <property type="protein sequence ID" value="ARQ01739.1"/>
    <property type="molecule type" value="Genomic_DNA"/>
</dbReference>
<dbReference type="PANTHER" id="PTHR36838">
    <property type="entry name" value="AUXIN EFFLUX CARRIER FAMILY PROTEIN"/>
    <property type="match status" value="1"/>
</dbReference>
<evidence type="ECO:0000256" key="6">
    <source>
        <dbReference type="ARBA" id="ARBA00022989"/>
    </source>
</evidence>
<comment type="similarity">
    <text evidence="2">Belongs to the auxin efflux carrier (TC 2.A.69) family.</text>
</comment>
<evidence type="ECO:0000256" key="7">
    <source>
        <dbReference type="ARBA" id="ARBA00023136"/>
    </source>
</evidence>
<keyword evidence="6" id="KW-1133">Transmembrane helix</keyword>
<protein>
    <submittedName>
        <fullName evidence="8">Malonate transporter</fullName>
    </submittedName>
</protein>
<dbReference type="Pfam" id="PF03547">
    <property type="entry name" value="Mem_trans"/>
    <property type="match status" value="1"/>
</dbReference>
<evidence type="ECO:0000313" key="9">
    <source>
        <dbReference type="Proteomes" id="UP000194137"/>
    </source>
</evidence>
<dbReference type="STRING" id="1235591.CAK95_23540"/>